<dbReference type="InterPro" id="IPR002616">
    <property type="entry name" value="tRNA_ribo_trans-like"/>
</dbReference>
<dbReference type="AlphaFoldDB" id="A0A8C7M889"/>
<dbReference type="SUPFAM" id="SSF51713">
    <property type="entry name" value="tRNA-guanine transglycosylase"/>
    <property type="match status" value="1"/>
</dbReference>
<dbReference type="Proteomes" id="UP000694557">
    <property type="component" value="Unassembled WGS sequence"/>
</dbReference>
<name>A0A8C7M889_ONCKI</name>
<proteinExistence type="predicted"/>
<dbReference type="GO" id="GO:0006400">
    <property type="term" value="P:tRNA modification"/>
    <property type="evidence" value="ECO:0007669"/>
    <property type="project" value="InterPro"/>
</dbReference>
<dbReference type="Pfam" id="PF01702">
    <property type="entry name" value="TGT"/>
    <property type="match status" value="1"/>
</dbReference>
<reference evidence="2" key="2">
    <citation type="submission" date="2025-09" db="UniProtKB">
        <authorList>
            <consortium name="Ensembl"/>
        </authorList>
    </citation>
    <scope>IDENTIFICATION</scope>
</reference>
<evidence type="ECO:0000313" key="3">
    <source>
        <dbReference type="Proteomes" id="UP000694557"/>
    </source>
</evidence>
<sequence>DNPQEDQTKMTPFKINLKDERYRDDFSPLVEGCGCYHCRNHKRACLRHLLVTNELGVLKKAGNLHGPASP</sequence>
<dbReference type="Ensembl" id="ENSOKIT00005036789.1">
    <property type="protein sequence ID" value="ENSOKIP00005034877.1"/>
    <property type="gene ID" value="ENSOKIG00005014909.1"/>
</dbReference>
<protein>
    <recommendedName>
        <fullName evidence="1">tRNA-guanine(15) transglycosylase-like domain-containing protein</fullName>
    </recommendedName>
</protein>
<dbReference type="PANTHER" id="PTHR46064">
    <property type="entry name" value="QUEUINE TRNA-RIBOSYLTRANSFERASE ACCESSORY SUBUNIT 2"/>
    <property type="match status" value="1"/>
</dbReference>
<evidence type="ECO:0000313" key="2">
    <source>
        <dbReference type="Ensembl" id="ENSOKIP00005034877.1"/>
    </source>
</evidence>
<reference evidence="2" key="1">
    <citation type="submission" date="2025-08" db="UniProtKB">
        <authorList>
            <consortium name="Ensembl"/>
        </authorList>
    </citation>
    <scope>IDENTIFICATION</scope>
</reference>
<keyword evidence="3" id="KW-1185">Reference proteome</keyword>
<dbReference type="InterPro" id="IPR036511">
    <property type="entry name" value="TGT-like_sf"/>
</dbReference>
<feature type="domain" description="tRNA-guanine(15) transglycosylase-like" evidence="1">
    <location>
        <begin position="8"/>
        <end position="56"/>
    </location>
</feature>
<accession>A0A8C7M889</accession>
<dbReference type="InterPro" id="IPR050852">
    <property type="entry name" value="Queuine_tRNA-ribosyltrfase"/>
</dbReference>
<dbReference type="Gene3D" id="3.20.20.105">
    <property type="entry name" value="Queuine tRNA-ribosyltransferase-like"/>
    <property type="match status" value="1"/>
</dbReference>
<dbReference type="PANTHER" id="PTHR46064:SF1">
    <property type="entry name" value="QUEUINE TRNA-RIBOSYLTRANSFERASE ACCESSORY SUBUNIT 2"/>
    <property type="match status" value="1"/>
</dbReference>
<evidence type="ECO:0000259" key="1">
    <source>
        <dbReference type="Pfam" id="PF01702"/>
    </source>
</evidence>
<organism evidence="2 3">
    <name type="scientific">Oncorhynchus kisutch</name>
    <name type="common">Coho salmon</name>
    <name type="synonym">Salmo kisutch</name>
    <dbReference type="NCBI Taxonomy" id="8019"/>
    <lineage>
        <taxon>Eukaryota</taxon>
        <taxon>Metazoa</taxon>
        <taxon>Chordata</taxon>
        <taxon>Craniata</taxon>
        <taxon>Vertebrata</taxon>
        <taxon>Euteleostomi</taxon>
        <taxon>Actinopterygii</taxon>
        <taxon>Neopterygii</taxon>
        <taxon>Teleostei</taxon>
        <taxon>Protacanthopterygii</taxon>
        <taxon>Salmoniformes</taxon>
        <taxon>Salmonidae</taxon>
        <taxon>Salmoninae</taxon>
        <taxon>Oncorhynchus</taxon>
    </lineage>
</organism>